<name>A0A097IJP3_9CORY</name>
<organism evidence="1 2">
    <name type="scientific">Corynebacterium doosanense CAU 212 = DSM 45436</name>
    <dbReference type="NCBI Taxonomy" id="558173"/>
    <lineage>
        <taxon>Bacteria</taxon>
        <taxon>Bacillati</taxon>
        <taxon>Actinomycetota</taxon>
        <taxon>Actinomycetes</taxon>
        <taxon>Mycobacteriales</taxon>
        <taxon>Corynebacteriaceae</taxon>
        <taxon>Corynebacterium</taxon>
    </lineage>
</organism>
<accession>A0A097IJP3</accession>
<dbReference type="AlphaFoldDB" id="A0A097IJP3"/>
<sequence>MTDYDEAAALKASDIRPTSATCNLSAFENSALGIEPGMKFELNIECEPDENGEPVEVTADWVAFPGRSWKEMEKIQVEGEECFLEAGSPELSIYCDYTHFRMGQLTLRVGPLEDGHVQAHLEATEDVDGLGLDSFSLDVRARFLGVYGSGSVSDLIDLEGLESSGNGHWVPVYDAFRDSENR</sequence>
<keyword evidence="2" id="KW-1185">Reference proteome</keyword>
<proteinExistence type="predicted"/>
<dbReference type="Proteomes" id="UP000029914">
    <property type="component" value="Chromosome"/>
</dbReference>
<dbReference type="RefSeq" id="WP_018022697.1">
    <property type="nucleotide sequence ID" value="NZ_AQUX01000011.1"/>
</dbReference>
<dbReference type="HOGENOM" id="CLU_1479698_0_0_11"/>
<dbReference type="EMBL" id="CP006764">
    <property type="protein sequence ID" value="AIT62323.1"/>
    <property type="molecule type" value="Genomic_DNA"/>
</dbReference>
<gene>
    <name evidence="1" type="ORF">CDOO_11445</name>
</gene>
<evidence type="ECO:0000313" key="2">
    <source>
        <dbReference type="Proteomes" id="UP000029914"/>
    </source>
</evidence>
<dbReference type="KEGG" id="cdo:CDOO_11445"/>
<dbReference type="OrthoDB" id="9984551at2"/>
<reference evidence="1 2" key="1">
    <citation type="submission" date="2013-09" db="EMBL/GenBank/DDBJ databases">
        <title>Complete genome sequence of Corynebacterium doosanense CAU 212(T) (=DSM 45436(T)), isolated from activated sludge.</title>
        <authorList>
            <person name="Schaffert L."/>
            <person name="Albersmeier A."/>
            <person name="Kalinowski J."/>
            <person name="Ruckert C."/>
        </authorList>
    </citation>
    <scope>NUCLEOTIDE SEQUENCE [LARGE SCALE GENOMIC DNA]</scope>
    <source>
        <strain evidence="1 2">CAU 212</strain>
    </source>
</reference>
<protein>
    <submittedName>
        <fullName evidence="1">Uncharacterized protein</fullName>
    </submittedName>
</protein>
<evidence type="ECO:0000313" key="1">
    <source>
        <dbReference type="EMBL" id="AIT62323.1"/>
    </source>
</evidence>